<dbReference type="PANTHER" id="PTHR10696:SF56">
    <property type="entry name" value="TAUD_TFDA-LIKE DOMAIN-CONTAINING PROTEIN"/>
    <property type="match status" value="1"/>
</dbReference>
<dbReference type="PANTHER" id="PTHR10696">
    <property type="entry name" value="GAMMA-BUTYROBETAINE HYDROXYLASE-RELATED"/>
    <property type="match status" value="1"/>
</dbReference>
<dbReference type="OrthoDB" id="272271at2759"/>
<proteinExistence type="predicted"/>
<evidence type="ECO:0000256" key="1">
    <source>
        <dbReference type="ARBA" id="ARBA00023002"/>
    </source>
</evidence>
<dbReference type="InterPro" id="IPR050411">
    <property type="entry name" value="AlphaKG_dependent_hydroxylases"/>
</dbReference>
<dbReference type="InterPro" id="IPR042098">
    <property type="entry name" value="TauD-like_sf"/>
</dbReference>
<evidence type="ECO:0000256" key="2">
    <source>
        <dbReference type="ARBA" id="ARBA00023194"/>
    </source>
</evidence>
<keyword evidence="1" id="KW-0560">Oxidoreductase</keyword>
<dbReference type="SUPFAM" id="SSF51197">
    <property type="entry name" value="Clavaminate synthase-like"/>
    <property type="match status" value="1"/>
</dbReference>
<dbReference type="Pfam" id="PF02668">
    <property type="entry name" value="TauD"/>
    <property type="match status" value="1"/>
</dbReference>
<name>A0A9Q0MIT0_9DIPT</name>
<dbReference type="AlphaFoldDB" id="A0A9Q0MIT0"/>
<evidence type="ECO:0000259" key="3">
    <source>
        <dbReference type="Pfam" id="PF02668"/>
    </source>
</evidence>
<reference evidence="4" key="1">
    <citation type="submission" date="2022-07" db="EMBL/GenBank/DDBJ databases">
        <authorList>
            <person name="Trinca V."/>
            <person name="Uliana J.V.C."/>
            <person name="Torres T.T."/>
            <person name="Ward R.J."/>
            <person name="Monesi N."/>
        </authorList>
    </citation>
    <scope>NUCLEOTIDE SEQUENCE</scope>
    <source>
        <strain evidence="4">HSMRA1968</strain>
        <tissue evidence="4">Whole embryos</tissue>
    </source>
</reference>
<gene>
    <name evidence="4" type="primary">SAT17</name>
    <name evidence="4" type="ORF">Bhyg_16866</name>
</gene>
<organism evidence="4 5">
    <name type="scientific">Pseudolycoriella hygida</name>
    <dbReference type="NCBI Taxonomy" id="35572"/>
    <lineage>
        <taxon>Eukaryota</taxon>
        <taxon>Metazoa</taxon>
        <taxon>Ecdysozoa</taxon>
        <taxon>Arthropoda</taxon>
        <taxon>Hexapoda</taxon>
        <taxon>Insecta</taxon>
        <taxon>Pterygota</taxon>
        <taxon>Neoptera</taxon>
        <taxon>Endopterygota</taxon>
        <taxon>Diptera</taxon>
        <taxon>Nematocera</taxon>
        <taxon>Sciaroidea</taxon>
        <taxon>Sciaridae</taxon>
        <taxon>Pseudolycoriella</taxon>
    </lineage>
</organism>
<dbReference type="Gene3D" id="3.60.130.10">
    <property type="entry name" value="Clavaminate synthase-like"/>
    <property type="match status" value="1"/>
</dbReference>
<sequence>MKNIRTGKSIWYGEDMSKEQNQWLFTLSTNELDELLTAADQVVAASKSDNFVSLDFLDNIDNFHLPLIKANVEKFTDQLHNGIGFVLWRGIPVDEWSRKQTFAAFLIIGKCMGNLRQQNSQGHVLGHVRDLGLSSMDSKVRVYQTNERQTFHTDSCDVVGLLCLKTAKKGGLSSLVSSGAIYNELLKSHPELLKELLEPLAFDKRGEVSEGTLPFYMLPVFSEHNGFLSVFYQRQYIDSAQRFPDAPRLTDNKIAALNMFDNLTNSLNFEMELQPGDMQFVHNHSLLHDRTAYEDWDESDRKRHLLRMWIATPNARPLPEAFAQRYGSVTVGHRGGLDNFGMTAVAPLWV</sequence>
<accession>A0A9Q0MIT0</accession>
<dbReference type="GO" id="GO:0017000">
    <property type="term" value="P:antibiotic biosynthetic process"/>
    <property type="evidence" value="ECO:0007669"/>
    <property type="project" value="UniProtKB-KW"/>
</dbReference>
<keyword evidence="2" id="KW-0045">Antibiotic biosynthesis</keyword>
<keyword evidence="5" id="KW-1185">Reference proteome</keyword>
<dbReference type="InterPro" id="IPR003819">
    <property type="entry name" value="TauD/TfdA-like"/>
</dbReference>
<evidence type="ECO:0000313" key="4">
    <source>
        <dbReference type="EMBL" id="KAJ6624110.1"/>
    </source>
</evidence>
<feature type="domain" description="TauD/TfdA-like" evidence="3">
    <location>
        <begin position="68"/>
        <end position="309"/>
    </location>
</feature>
<dbReference type="EMBL" id="WJQU01003530">
    <property type="protein sequence ID" value="KAJ6624110.1"/>
    <property type="molecule type" value="Genomic_DNA"/>
</dbReference>
<dbReference type="Proteomes" id="UP001151699">
    <property type="component" value="Unassembled WGS sequence"/>
</dbReference>
<dbReference type="GO" id="GO:0016491">
    <property type="term" value="F:oxidoreductase activity"/>
    <property type="evidence" value="ECO:0007669"/>
    <property type="project" value="UniProtKB-KW"/>
</dbReference>
<comment type="caution">
    <text evidence="4">The sequence shown here is derived from an EMBL/GenBank/DDBJ whole genome shotgun (WGS) entry which is preliminary data.</text>
</comment>
<protein>
    <submittedName>
        <fullName evidence="4">Taurine hydroxylase-like protein SAT17</fullName>
    </submittedName>
</protein>
<evidence type="ECO:0000313" key="5">
    <source>
        <dbReference type="Proteomes" id="UP001151699"/>
    </source>
</evidence>